<evidence type="ECO:0000313" key="1">
    <source>
        <dbReference type="EMBL" id="KAK3758443.1"/>
    </source>
</evidence>
<evidence type="ECO:0000313" key="2">
    <source>
        <dbReference type="Proteomes" id="UP001283361"/>
    </source>
</evidence>
<dbReference type="EMBL" id="JAWDGP010005269">
    <property type="protein sequence ID" value="KAK3758443.1"/>
    <property type="molecule type" value="Genomic_DNA"/>
</dbReference>
<reference evidence="1" key="1">
    <citation type="journal article" date="2023" name="G3 (Bethesda)">
        <title>A reference genome for the long-term kleptoplast-retaining sea slug Elysia crispata morphotype clarki.</title>
        <authorList>
            <person name="Eastman K.E."/>
            <person name="Pendleton A.L."/>
            <person name="Shaikh M.A."/>
            <person name="Suttiyut T."/>
            <person name="Ogas R."/>
            <person name="Tomko P."/>
            <person name="Gavelis G."/>
            <person name="Widhalm J.R."/>
            <person name="Wisecaver J.H."/>
        </authorList>
    </citation>
    <scope>NUCLEOTIDE SEQUENCE</scope>
    <source>
        <strain evidence="1">ECLA1</strain>
    </source>
</reference>
<organism evidence="1 2">
    <name type="scientific">Elysia crispata</name>
    <name type="common">lettuce slug</name>
    <dbReference type="NCBI Taxonomy" id="231223"/>
    <lineage>
        <taxon>Eukaryota</taxon>
        <taxon>Metazoa</taxon>
        <taxon>Spiralia</taxon>
        <taxon>Lophotrochozoa</taxon>
        <taxon>Mollusca</taxon>
        <taxon>Gastropoda</taxon>
        <taxon>Heterobranchia</taxon>
        <taxon>Euthyneura</taxon>
        <taxon>Panpulmonata</taxon>
        <taxon>Sacoglossa</taxon>
        <taxon>Placobranchoidea</taxon>
        <taxon>Plakobranchidae</taxon>
        <taxon>Elysia</taxon>
    </lineage>
</organism>
<sequence length="68" mass="7690">MVTGADQGKAVPTCGENSVPAWGELASCSRTAEIKFSHCVRQPRFLTSVSRRLRHFRRAEITLSFYFQ</sequence>
<gene>
    <name evidence="1" type="ORF">RRG08_058713</name>
</gene>
<name>A0AAE1D6Q1_9GAST</name>
<dbReference type="AlphaFoldDB" id="A0AAE1D6Q1"/>
<proteinExistence type="predicted"/>
<accession>A0AAE1D6Q1</accession>
<comment type="caution">
    <text evidence="1">The sequence shown here is derived from an EMBL/GenBank/DDBJ whole genome shotgun (WGS) entry which is preliminary data.</text>
</comment>
<keyword evidence="2" id="KW-1185">Reference proteome</keyword>
<dbReference type="Proteomes" id="UP001283361">
    <property type="component" value="Unassembled WGS sequence"/>
</dbReference>
<protein>
    <submittedName>
        <fullName evidence="1">Uncharacterized protein</fullName>
    </submittedName>
</protein>